<dbReference type="InterPro" id="IPR005814">
    <property type="entry name" value="Aminotrans_3"/>
</dbReference>
<protein>
    <submittedName>
        <fullName evidence="8">Acetylornithine aminotransferase</fullName>
        <ecNumber evidence="8">2.6.1.11</ecNumber>
    </submittedName>
</protein>
<dbReference type="HAMAP" id="MF_01107">
    <property type="entry name" value="ArgD_aminotrans_3"/>
    <property type="match status" value="1"/>
</dbReference>
<evidence type="ECO:0000256" key="2">
    <source>
        <dbReference type="ARBA" id="ARBA00004173"/>
    </source>
</evidence>
<evidence type="ECO:0000313" key="8">
    <source>
        <dbReference type="EMBL" id="VAW37585.1"/>
    </source>
</evidence>
<keyword evidence="3 8" id="KW-0032">Aminotransferase</keyword>
<comment type="cofactor">
    <cofactor evidence="1">
        <name>pyridoxal 5'-phosphate</name>
        <dbReference type="ChEBI" id="CHEBI:597326"/>
    </cofactor>
</comment>
<evidence type="ECO:0000256" key="6">
    <source>
        <dbReference type="ARBA" id="ARBA00022898"/>
    </source>
</evidence>
<dbReference type="InterPro" id="IPR015422">
    <property type="entry name" value="PyrdxlP-dep_Trfase_small"/>
</dbReference>
<name>A0A3B0V222_9ZZZZ</name>
<dbReference type="GO" id="GO:0003992">
    <property type="term" value="F:N2-acetyl-L-ornithine:2-oxoglutarate 5-aminotransferase activity"/>
    <property type="evidence" value="ECO:0007669"/>
    <property type="project" value="UniProtKB-EC"/>
</dbReference>
<evidence type="ECO:0000256" key="7">
    <source>
        <dbReference type="ARBA" id="ARBA00029440"/>
    </source>
</evidence>
<dbReference type="GO" id="GO:0006526">
    <property type="term" value="P:L-arginine biosynthetic process"/>
    <property type="evidence" value="ECO:0007669"/>
    <property type="project" value="UniProtKB-ARBA"/>
</dbReference>
<dbReference type="FunFam" id="3.40.640.10:FF:000004">
    <property type="entry name" value="Acetylornithine aminotransferase"/>
    <property type="match status" value="1"/>
</dbReference>
<evidence type="ECO:0000256" key="1">
    <source>
        <dbReference type="ARBA" id="ARBA00001933"/>
    </source>
</evidence>
<keyword evidence="6" id="KW-0663">Pyridoxal phosphate</keyword>
<dbReference type="GO" id="GO:0005739">
    <property type="term" value="C:mitochondrion"/>
    <property type="evidence" value="ECO:0007669"/>
    <property type="project" value="UniProtKB-SubCell"/>
</dbReference>
<dbReference type="InterPro" id="IPR050103">
    <property type="entry name" value="Class-III_PLP-dep_AT"/>
</dbReference>
<dbReference type="PROSITE" id="PS00600">
    <property type="entry name" value="AA_TRANSFER_CLASS_3"/>
    <property type="match status" value="1"/>
</dbReference>
<dbReference type="NCBIfam" id="NF002325">
    <property type="entry name" value="PRK01278.1"/>
    <property type="match status" value="1"/>
</dbReference>
<dbReference type="InterPro" id="IPR004636">
    <property type="entry name" value="AcOrn/SuccOrn_fam"/>
</dbReference>
<evidence type="ECO:0000256" key="4">
    <source>
        <dbReference type="ARBA" id="ARBA00022605"/>
    </source>
</evidence>
<dbReference type="EMBL" id="UOEZ01000056">
    <property type="protein sequence ID" value="VAW37585.1"/>
    <property type="molecule type" value="Genomic_DNA"/>
</dbReference>
<dbReference type="AlphaFoldDB" id="A0A3B0V222"/>
<dbReference type="Pfam" id="PF00202">
    <property type="entry name" value="Aminotran_3"/>
    <property type="match status" value="1"/>
</dbReference>
<evidence type="ECO:0000256" key="5">
    <source>
        <dbReference type="ARBA" id="ARBA00022679"/>
    </source>
</evidence>
<dbReference type="CDD" id="cd00610">
    <property type="entry name" value="OAT_like"/>
    <property type="match status" value="1"/>
</dbReference>
<proteinExistence type="inferred from homology"/>
<dbReference type="GO" id="GO:0030170">
    <property type="term" value="F:pyridoxal phosphate binding"/>
    <property type="evidence" value="ECO:0007669"/>
    <property type="project" value="InterPro"/>
</dbReference>
<dbReference type="NCBIfam" id="TIGR00707">
    <property type="entry name" value="argD"/>
    <property type="match status" value="1"/>
</dbReference>
<accession>A0A3B0V222</accession>
<dbReference type="PANTHER" id="PTHR11986">
    <property type="entry name" value="AMINOTRANSFERASE CLASS III"/>
    <property type="match status" value="1"/>
</dbReference>
<dbReference type="PIRSF" id="PIRSF000521">
    <property type="entry name" value="Transaminase_4ab_Lys_Orn"/>
    <property type="match status" value="1"/>
</dbReference>
<dbReference type="Gene3D" id="3.90.1150.10">
    <property type="entry name" value="Aspartate Aminotransferase, domain 1"/>
    <property type="match status" value="1"/>
</dbReference>
<comment type="subcellular location">
    <subcellularLocation>
        <location evidence="2">Mitochondrion</location>
    </subcellularLocation>
</comment>
<gene>
    <name evidence="8" type="ORF">MNBD_DELTA02-691</name>
</gene>
<evidence type="ECO:0000256" key="3">
    <source>
        <dbReference type="ARBA" id="ARBA00022576"/>
    </source>
</evidence>
<dbReference type="InterPro" id="IPR049704">
    <property type="entry name" value="Aminotrans_3_PPA_site"/>
</dbReference>
<dbReference type="PANTHER" id="PTHR11986:SF79">
    <property type="entry name" value="ACETYLORNITHINE AMINOTRANSFERASE, MITOCHONDRIAL"/>
    <property type="match status" value="1"/>
</dbReference>
<keyword evidence="5 8" id="KW-0808">Transferase</keyword>
<comment type="pathway">
    <text evidence="7">Amino-acid biosynthesis.</text>
</comment>
<dbReference type="GO" id="GO:0042802">
    <property type="term" value="F:identical protein binding"/>
    <property type="evidence" value="ECO:0007669"/>
    <property type="project" value="TreeGrafter"/>
</dbReference>
<dbReference type="SUPFAM" id="SSF53383">
    <property type="entry name" value="PLP-dependent transferases"/>
    <property type="match status" value="1"/>
</dbReference>
<keyword evidence="4" id="KW-0028">Amino-acid biosynthesis</keyword>
<sequence>MGNKEIIEMTGKYVAATYGRYPVAFVKGKGARLTDADGKEYLDFVAGLAVCNLGHSHPKLVGAIKKQAESLIHTSNLFHIGPQAELAKLLVGNSFSDRVFFCNSGAEANEAAIKLVRKYFSDRGQRRFQIISMERSFHGRTMAAMAATGQEKIRKGFEPLLEKFAYVPFGSVGAVRKAIGDTTAAVLIEPIQGEGGVNMPPVEYMRELRALCDEKGVLLVLDEVQTGMGRTGKLFAYEHYGIKPDVMTLAKGLAGGVPIGAMLATEEVAGAFGPGAHASTFGGNFLSTAAGVAALRATLEDGVLDNCVKVGEYLTGKLNELKTDYNFITEVRGKGLIIGVAMTIKGADIVAECLARGLIINCAGESVLRFLPPLIITEADVDEMLSILRPVLDGYR</sequence>
<dbReference type="Gene3D" id="3.40.640.10">
    <property type="entry name" value="Type I PLP-dependent aspartate aminotransferase-like (Major domain)"/>
    <property type="match status" value="1"/>
</dbReference>
<reference evidence="8" key="1">
    <citation type="submission" date="2018-06" db="EMBL/GenBank/DDBJ databases">
        <authorList>
            <person name="Zhirakovskaya E."/>
        </authorList>
    </citation>
    <scope>NUCLEOTIDE SEQUENCE</scope>
</reference>
<dbReference type="InterPro" id="IPR015424">
    <property type="entry name" value="PyrdxlP-dep_Trfase"/>
</dbReference>
<organism evidence="8">
    <name type="scientific">hydrothermal vent metagenome</name>
    <dbReference type="NCBI Taxonomy" id="652676"/>
    <lineage>
        <taxon>unclassified sequences</taxon>
        <taxon>metagenomes</taxon>
        <taxon>ecological metagenomes</taxon>
    </lineage>
</organism>
<dbReference type="EC" id="2.6.1.11" evidence="8"/>
<dbReference type="InterPro" id="IPR015421">
    <property type="entry name" value="PyrdxlP-dep_Trfase_major"/>
</dbReference>